<accession>A0A5C5VXH7</accession>
<organism evidence="1 2">
    <name type="scientific">Botrimarina hoheduenensis</name>
    <dbReference type="NCBI Taxonomy" id="2528000"/>
    <lineage>
        <taxon>Bacteria</taxon>
        <taxon>Pseudomonadati</taxon>
        <taxon>Planctomycetota</taxon>
        <taxon>Planctomycetia</taxon>
        <taxon>Pirellulales</taxon>
        <taxon>Lacipirellulaceae</taxon>
        <taxon>Botrimarina</taxon>
    </lineage>
</organism>
<sequence length="91" mass="9018">MCCAGADAGRVVVAGPAAGSRKLVPRPPQGPTIDNSELNELLGLWGVGIFNPPASGVPGMITGTSSVPEPQTLLLALAALAADACRRQAAG</sequence>
<evidence type="ECO:0000313" key="2">
    <source>
        <dbReference type="Proteomes" id="UP000318995"/>
    </source>
</evidence>
<protein>
    <recommendedName>
        <fullName evidence="3">PEP-CTERM protein-sorting domain-containing protein</fullName>
    </recommendedName>
</protein>
<evidence type="ECO:0008006" key="3">
    <source>
        <dbReference type="Google" id="ProtNLM"/>
    </source>
</evidence>
<dbReference type="EMBL" id="SJPH01000004">
    <property type="protein sequence ID" value="TWT43316.1"/>
    <property type="molecule type" value="Genomic_DNA"/>
</dbReference>
<proteinExistence type="predicted"/>
<dbReference type="Proteomes" id="UP000318995">
    <property type="component" value="Unassembled WGS sequence"/>
</dbReference>
<keyword evidence="2" id="KW-1185">Reference proteome</keyword>
<gene>
    <name evidence="1" type="ORF">Pla111_22670</name>
</gene>
<evidence type="ECO:0000313" key="1">
    <source>
        <dbReference type="EMBL" id="TWT43316.1"/>
    </source>
</evidence>
<name>A0A5C5VXH7_9BACT</name>
<comment type="caution">
    <text evidence="1">The sequence shown here is derived from an EMBL/GenBank/DDBJ whole genome shotgun (WGS) entry which is preliminary data.</text>
</comment>
<reference evidence="1 2" key="1">
    <citation type="submission" date="2019-02" db="EMBL/GenBank/DDBJ databases">
        <title>Deep-cultivation of Planctomycetes and their phenomic and genomic characterization uncovers novel biology.</title>
        <authorList>
            <person name="Wiegand S."/>
            <person name="Jogler M."/>
            <person name="Boedeker C."/>
            <person name="Pinto D."/>
            <person name="Vollmers J."/>
            <person name="Rivas-Marin E."/>
            <person name="Kohn T."/>
            <person name="Peeters S.H."/>
            <person name="Heuer A."/>
            <person name="Rast P."/>
            <person name="Oberbeckmann S."/>
            <person name="Bunk B."/>
            <person name="Jeske O."/>
            <person name="Meyerdierks A."/>
            <person name="Storesund J.E."/>
            <person name="Kallscheuer N."/>
            <person name="Luecker S."/>
            <person name="Lage O.M."/>
            <person name="Pohl T."/>
            <person name="Merkel B.J."/>
            <person name="Hornburger P."/>
            <person name="Mueller R.-W."/>
            <person name="Bruemmer F."/>
            <person name="Labrenz M."/>
            <person name="Spormann A.M."/>
            <person name="Op Den Camp H."/>
            <person name="Overmann J."/>
            <person name="Amann R."/>
            <person name="Jetten M.S.M."/>
            <person name="Mascher T."/>
            <person name="Medema M.H."/>
            <person name="Devos D.P."/>
            <person name="Kaster A.-K."/>
            <person name="Ovreas L."/>
            <person name="Rohde M."/>
            <person name="Galperin M.Y."/>
            <person name="Jogler C."/>
        </authorList>
    </citation>
    <scope>NUCLEOTIDE SEQUENCE [LARGE SCALE GENOMIC DNA]</scope>
    <source>
        <strain evidence="1 2">Pla111</strain>
    </source>
</reference>
<dbReference type="AlphaFoldDB" id="A0A5C5VXH7"/>